<evidence type="ECO:0000256" key="6">
    <source>
        <dbReference type="ARBA" id="ARBA00023002"/>
    </source>
</evidence>
<dbReference type="PANTHER" id="PTHR43098">
    <property type="entry name" value="L-ORNITHINE N(5)-MONOOXYGENASE-RELATED"/>
    <property type="match status" value="1"/>
</dbReference>
<dbReference type="SUPFAM" id="SSF51905">
    <property type="entry name" value="FAD/NAD(P)-binding domain"/>
    <property type="match status" value="2"/>
</dbReference>
<evidence type="ECO:0000313" key="9">
    <source>
        <dbReference type="EMBL" id="GGA61558.1"/>
    </source>
</evidence>
<reference evidence="10" key="1">
    <citation type="journal article" date="2019" name="Int. J. Syst. Evol. Microbiol.">
        <title>The Global Catalogue of Microorganisms (GCM) 10K type strain sequencing project: providing services to taxonomists for standard genome sequencing and annotation.</title>
        <authorList>
            <consortium name="The Broad Institute Genomics Platform"/>
            <consortium name="The Broad Institute Genome Sequencing Center for Infectious Disease"/>
            <person name="Wu L."/>
            <person name="Ma J."/>
        </authorList>
    </citation>
    <scope>NUCLEOTIDE SEQUENCE [LARGE SCALE GENOMIC DNA]</scope>
    <source>
        <strain evidence="10">CGMCC 1.10106</strain>
    </source>
</reference>
<accession>A0ABQ1H8D1</accession>
<dbReference type="PRINTS" id="PR00411">
    <property type="entry name" value="PNDRDTASEI"/>
</dbReference>
<protein>
    <submittedName>
        <fullName evidence="9">Cyclohexanone monooxygenase</fullName>
    </submittedName>
</protein>
<organism evidence="9 10">
    <name type="scientific">Sphingomonas psychrolutea</name>
    <dbReference type="NCBI Taxonomy" id="1259676"/>
    <lineage>
        <taxon>Bacteria</taxon>
        <taxon>Pseudomonadati</taxon>
        <taxon>Pseudomonadota</taxon>
        <taxon>Alphaproteobacteria</taxon>
        <taxon>Sphingomonadales</taxon>
        <taxon>Sphingomonadaceae</taxon>
        <taxon>Sphingomonas</taxon>
    </lineage>
</organism>
<dbReference type="InterPro" id="IPR050775">
    <property type="entry name" value="FAD-binding_Monooxygenases"/>
</dbReference>
<dbReference type="RefSeq" id="WP_188449793.1">
    <property type="nucleotide sequence ID" value="NZ_BMDW01000033.1"/>
</dbReference>
<evidence type="ECO:0000256" key="4">
    <source>
        <dbReference type="ARBA" id="ARBA00022827"/>
    </source>
</evidence>
<dbReference type="InterPro" id="IPR023753">
    <property type="entry name" value="FAD/NAD-binding_dom"/>
</dbReference>
<dbReference type="Gene3D" id="3.50.50.60">
    <property type="entry name" value="FAD/NAD(P)-binding domain"/>
    <property type="match status" value="2"/>
</dbReference>
<keyword evidence="5" id="KW-0521">NADP</keyword>
<evidence type="ECO:0000313" key="10">
    <source>
        <dbReference type="Proteomes" id="UP000618591"/>
    </source>
</evidence>
<dbReference type="Proteomes" id="UP000618591">
    <property type="component" value="Unassembled WGS sequence"/>
</dbReference>
<sequence>MTTFVDAVVVGAGFGGLRTLHTLRSQGFSVAVLEAGDDIGGVWQFNQYPGARCDVESYDYSYRFSPELEQEWRWSERYATQPEVLRYINHVADRFDLRRNIELRTRMERATFDEATARWIIEANDGRRWNAGKLILAVGQLSTPKDTRYPGQDTFTGRVISSARWPKDKVDFVGKRVAIIGTGSSGVQMTPVIAKVAAHLTIFQRTANYSIPAANAPVTDAEDRAVKRDYPARREAARNSPSGLGFVPDNRAATDVPEAERNAAYETAWNRLGFGFALTFKDILLDQKSNDTASAFIRGKIAQQVNDPELRAKLIPGDFPFGTRRPSVDSGYFTAFNRPNVSLVDISEAPIKSFTKQGIRTADAEYPFDIVIYATGFDAFTGSLLKPQIVGRGGCTLREKWSAGPVSFLGIGVHGFPNMFVIVGPGSPSLLSNVVLSIEEQVDWLAALFDHCRRAGINEVEATEVAERDWVLHVNKRAQETLYLKTPSYYLGAEMPGKPRVFMPYSGGVRGYRRILQKTAAKGYDGLTLRTVGQHAKS</sequence>
<evidence type="ECO:0000256" key="1">
    <source>
        <dbReference type="ARBA" id="ARBA00001974"/>
    </source>
</evidence>
<keyword evidence="4" id="KW-0274">FAD</keyword>
<evidence type="ECO:0000256" key="7">
    <source>
        <dbReference type="ARBA" id="ARBA00023033"/>
    </source>
</evidence>
<keyword evidence="7 9" id="KW-0503">Monooxygenase</keyword>
<dbReference type="GO" id="GO:0004497">
    <property type="term" value="F:monooxygenase activity"/>
    <property type="evidence" value="ECO:0007669"/>
    <property type="project" value="UniProtKB-KW"/>
</dbReference>
<comment type="caution">
    <text evidence="9">The sequence shown here is derived from an EMBL/GenBank/DDBJ whole genome shotgun (WGS) entry which is preliminary data.</text>
</comment>
<proteinExistence type="inferred from homology"/>
<keyword evidence="3" id="KW-0285">Flavoprotein</keyword>
<dbReference type="InterPro" id="IPR036188">
    <property type="entry name" value="FAD/NAD-bd_sf"/>
</dbReference>
<keyword evidence="10" id="KW-1185">Reference proteome</keyword>
<dbReference type="PANTHER" id="PTHR43098:SF3">
    <property type="entry name" value="L-ORNITHINE N(5)-MONOOXYGENASE-RELATED"/>
    <property type="match status" value="1"/>
</dbReference>
<dbReference type="Pfam" id="PF07992">
    <property type="entry name" value="Pyr_redox_2"/>
    <property type="match status" value="1"/>
</dbReference>
<comment type="cofactor">
    <cofactor evidence="1">
        <name>FAD</name>
        <dbReference type="ChEBI" id="CHEBI:57692"/>
    </cofactor>
</comment>
<comment type="similarity">
    <text evidence="2">Belongs to the FAD-binding monooxygenase family.</text>
</comment>
<evidence type="ECO:0000256" key="2">
    <source>
        <dbReference type="ARBA" id="ARBA00010139"/>
    </source>
</evidence>
<name>A0ABQ1H8D1_9SPHN</name>
<evidence type="ECO:0000259" key="8">
    <source>
        <dbReference type="Pfam" id="PF07992"/>
    </source>
</evidence>
<evidence type="ECO:0000256" key="3">
    <source>
        <dbReference type="ARBA" id="ARBA00022630"/>
    </source>
</evidence>
<evidence type="ECO:0000256" key="5">
    <source>
        <dbReference type="ARBA" id="ARBA00022857"/>
    </source>
</evidence>
<dbReference type="EMBL" id="BMDW01000033">
    <property type="protein sequence ID" value="GGA61558.1"/>
    <property type="molecule type" value="Genomic_DNA"/>
</dbReference>
<keyword evidence="6" id="KW-0560">Oxidoreductase</keyword>
<gene>
    <name evidence="9" type="ORF">GCM10011395_34890</name>
</gene>
<feature type="domain" description="FAD/NAD(P)-binding" evidence="8">
    <location>
        <begin position="6"/>
        <end position="226"/>
    </location>
</feature>